<keyword evidence="3" id="KW-1185">Reference proteome</keyword>
<dbReference type="EMBL" id="JPER01000001">
    <property type="protein sequence ID" value="KFZ32003.1"/>
    <property type="molecule type" value="Genomic_DNA"/>
</dbReference>
<keyword evidence="1" id="KW-1133">Transmembrane helix</keyword>
<gene>
    <name evidence="2" type="ORF">IDSA_04825</name>
</gene>
<evidence type="ECO:0000256" key="1">
    <source>
        <dbReference type="SAM" id="Phobius"/>
    </source>
</evidence>
<proteinExistence type="predicted"/>
<dbReference type="AlphaFoldDB" id="A0A094LAV5"/>
<keyword evidence="1" id="KW-0472">Membrane</keyword>
<evidence type="ECO:0000313" key="3">
    <source>
        <dbReference type="Proteomes" id="UP000054363"/>
    </source>
</evidence>
<comment type="caution">
    <text evidence="2">The sequence shown here is derived from an EMBL/GenBank/DDBJ whole genome shotgun (WGS) entry which is preliminary data.</text>
</comment>
<keyword evidence="1" id="KW-0812">Transmembrane</keyword>
<feature type="transmembrane region" description="Helical" evidence="1">
    <location>
        <begin position="30"/>
        <end position="50"/>
    </location>
</feature>
<dbReference type="STRING" id="435908.IDSA_04825"/>
<organism evidence="2 3">
    <name type="scientific">Pseudidiomarina salinarum</name>
    <dbReference type="NCBI Taxonomy" id="435908"/>
    <lineage>
        <taxon>Bacteria</taxon>
        <taxon>Pseudomonadati</taxon>
        <taxon>Pseudomonadota</taxon>
        <taxon>Gammaproteobacteria</taxon>
        <taxon>Alteromonadales</taxon>
        <taxon>Idiomarinaceae</taxon>
        <taxon>Pseudidiomarina</taxon>
    </lineage>
</organism>
<reference evidence="2 3" key="1">
    <citation type="submission" date="2014-06" db="EMBL/GenBank/DDBJ databases">
        <title>The draft genome sequence of Idiomarina salinarum ISL-52.</title>
        <authorList>
            <person name="Du J."/>
            <person name="Shao Z."/>
        </authorList>
    </citation>
    <scope>NUCLEOTIDE SEQUENCE [LARGE SCALE GENOMIC DNA]</scope>
    <source>
        <strain evidence="2 3">ISL-52</strain>
    </source>
</reference>
<dbReference type="RefSeq" id="WP_034774644.1">
    <property type="nucleotide sequence ID" value="NZ_JPER01000001.1"/>
</dbReference>
<name>A0A094LAV5_9GAMM</name>
<feature type="transmembrane region" description="Helical" evidence="1">
    <location>
        <begin position="62"/>
        <end position="89"/>
    </location>
</feature>
<accession>A0A094LAV5</accession>
<sequence length="143" mass="16492">MSSDMIPPVTGRHLAMLVQKRDEHSTYGRYAKIALGIVILIGVTGMLTMKGMRANIGSFSDWYWAILLARFAAELFILASVSAVLCILWERHKVEQLEFIDEEKLEPQQYELLEHPNYRALRDVQGGVYNFQFQKLKLKKLFS</sequence>
<protein>
    <submittedName>
        <fullName evidence="2">Uncharacterized protein</fullName>
    </submittedName>
</protein>
<evidence type="ECO:0000313" key="2">
    <source>
        <dbReference type="EMBL" id="KFZ32003.1"/>
    </source>
</evidence>
<dbReference type="Proteomes" id="UP000054363">
    <property type="component" value="Unassembled WGS sequence"/>
</dbReference>